<organism evidence="2 3">
    <name type="scientific">Trichonephila clavata</name>
    <name type="common">Joro spider</name>
    <name type="synonym">Nephila clavata</name>
    <dbReference type="NCBI Taxonomy" id="2740835"/>
    <lineage>
        <taxon>Eukaryota</taxon>
        <taxon>Metazoa</taxon>
        <taxon>Ecdysozoa</taxon>
        <taxon>Arthropoda</taxon>
        <taxon>Chelicerata</taxon>
        <taxon>Arachnida</taxon>
        <taxon>Araneae</taxon>
        <taxon>Araneomorphae</taxon>
        <taxon>Entelegynae</taxon>
        <taxon>Araneoidea</taxon>
        <taxon>Nephilidae</taxon>
        <taxon>Trichonephila</taxon>
    </lineage>
</organism>
<name>A0A8X6H027_TRICU</name>
<evidence type="ECO:0000313" key="3">
    <source>
        <dbReference type="Proteomes" id="UP000887116"/>
    </source>
</evidence>
<feature type="compositionally biased region" description="Basic residues" evidence="1">
    <location>
        <begin position="85"/>
        <end position="95"/>
    </location>
</feature>
<evidence type="ECO:0000256" key="1">
    <source>
        <dbReference type="SAM" id="MobiDB-lite"/>
    </source>
</evidence>
<dbReference type="Proteomes" id="UP000887116">
    <property type="component" value="Unassembled WGS sequence"/>
</dbReference>
<reference evidence="2" key="1">
    <citation type="submission" date="2020-07" db="EMBL/GenBank/DDBJ databases">
        <title>Multicomponent nature underlies the extraordinary mechanical properties of spider dragline silk.</title>
        <authorList>
            <person name="Kono N."/>
            <person name="Nakamura H."/>
            <person name="Mori M."/>
            <person name="Yoshida Y."/>
            <person name="Ohtoshi R."/>
            <person name="Malay A.D."/>
            <person name="Moran D.A.P."/>
            <person name="Tomita M."/>
            <person name="Numata K."/>
            <person name="Arakawa K."/>
        </authorList>
    </citation>
    <scope>NUCLEOTIDE SEQUENCE</scope>
</reference>
<gene>
    <name evidence="2" type="ORF">TNCT_190671</name>
</gene>
<proteinExistence type="predicted"/>
<evidence type="ECO:0000313" key="2">
    <source>
        <dbReference type="EMBL" id="GFR12575.1"/>
    </source>
</evidence>
<dbReference type="OrthoDB" id="6435350at2759"/>
<accession>A0A8X6H027</accession>
<sequence length="137" mass="15473">MFLNPSSKAFRINFRKSLKAKSLFCSKDVLSNASLEKEAPKETLPHNLSFIKPFQKLRNYHNTNLAPPNSCENGGKEPDRGKIFPPHKRKHRSRTLTRSFLFSEGKEGKESGVETGVMGREVNWVECSDECTTSATL</sequence>
<keyword evidence="3" id="KW-1185">Reference proteome</keyword>
<dbReference type="EMBL" id="BMAO01006930">
    <property type="protein sequence ID" value="GFR12575.1"/>
    <property type="molecule type" value="Genomic_DNA"/>
</dbReference>
<comment type="caution">
    <text evidence="2">The sequence shown here is derived from an EMBL/GenBank/DDBJ whole genome shotgun (WGS) entry which is preliminary data.</text>
</comment>
<dbReference type="AlphaFoldDB" id="A0A8X6H027"/>
<feature type="region of interest" description="Disordered" evidence="1">
    <location>
        <begin position="62"/>
        <end position="95"/>
    </location>
</feature>
<feature type="compositionally biased region" description="Polar residues" evidence="1">
    <location>
        <begin position="62"/>
        <end position="72"/>
    </location>
</feature>
<protein>
    <submittedName>
        <fullName evidence="2">Uncharacterized protein</fullName>
    </submittedName>
</protein>